<accession>A0A507EWM4</accession>
<dbReference type="PANTHER" id="PTHR33129">
    <property type="entry name" value="PROTEIN KINASE DOMAIN-CONTAINING PROTEIN-RELATED"/>
    <property type="match status" value="1"/>
</dbReference>
<keyword evidence="2" id="KW-1185">Reference proteome</keyword>
<dbReference type="InterPro" id="IPR052980">
    <property type="entry name" value="Crinkler_effector"/>
</dbReference>
<dbReference type="PANTHER" id="PTHR33129:SF1">
    <property type="entry name" value="ATP-BINDING PROTEIN"/>
    <property type="match status" value="1"/>
</dbReference>
<protein>
    <recommendedName>
        <fullName evidence="3">Crinkler (CRN) family protein</fullName>
    </recommendedName>
</protein>
<dbReference type="STRING" id="246404.A0A507EWM4"/>
<dbReference type="AlphaFoldDB" id="A0A507EWM4"/>
<evidence type="ECO:0008006" key="3">
    <source>
        <dbReference type="Google" id="ProtNLM"/>
    </source>
</evidence>
<organism evidence="1 2">
    <name type="scientific">Chytriomyces confervae</name>
    <dbReference type="NCBI Taxonomy" id="246404"/>
    <lineage>
        <taxon>Eukaryota</taxon>
        <taxon>Fungi</taxon>
        <taxon>Fungi incertae sedis</taxon>
        <taxon>Chytridiomycota</taxon>
        <taxon>Chytridiomycota incertae sedis</taxon>
        <taxon>Chytridiomycetes</taxon>
        <taxon>Chytridiales</taxon>
        <taxon>Chytriomycetaceae</taxon>
        <taxon>Chytriomyces</taxon>
    </lineage>
</organism>
<evidence type="ECO:0000313" key="2">
    <source>
        <dbReference type="Proteomes" id="UP000320333"/>
    </source>
</evidence>
<reference evidence="1 2" key="1">
    <citation type="journal article" date="2019" name="Sci. Rep.">
        <title>Comparative genomics of chytrid fungi reveal insights into the obligate biotrophic and pathogenic lifestyle of Synchytrium endobioticum.</title>
        <authorList>
            <person name="van de Vossenberg B.T.L.H."/>
            <person name="Warris S."/>
            <person name="Nguyen H.D.T."/>
            <person name="van Gent-Pelzer M.P.E."/>
            <person name="Joly D.L."/>
            <person name="van de Geest H.C."/>
            <person name="Bonants P.J.M."/>
            <person name="Smith D.S."/>
            <person name="Levesque C.A."/>
            <person name="van der Lee T.A.J."/>
        </authorList>
    </citation>
    <scope>NUCLEOTIDE SEQUENCE [LARGE SCALE GENOMIC DNA]</scope>
    <source>
        <strain evidence="1 2">CBS 675.73</strain>
    </source>
</reference>
<comment type="caution">
    <text evidence="1">The sequence shown here is derived from an EMBL/GenBank/DDBJ whole genome shotgun (WGS) entry which is preliminary data.</text>
</comment>
<dbReference type="Proteomes" id="UP000320333">
    <property type="component" value="Unassembled WGS sequence"/>
</dbReference>
<dbReference type="OrthoDB" id="2161535at2759"/>
<sequence>MARYLNVKYNTSPITEVNVTGVTRLGGVQDAIKAKFAHTLPMAASEIQLHDTDNNPITDFDDIHERYFEKIGKNDKSGGFTLTIQPVPTPEASSLSVIADTIPAFTQQTIDGELVPEITADLKAFKDAQLVDGCIVSPSQAFLPYSPEKLKKLYVRLCYEDVFDLLVEGVEGGLKSFAITGTLGIGKSPFFIYLLYRLMKSRSVGTSQSSPRLLNATRIVFQTSEIYQCFDLVKQEVFHVEDVEVAKLVRESNTLYIITATDIPVIPSSCVTLFIAAPMSEEYQQFVKKARILKLCFPVWTELELKACRKYCYPDVPEELLLDRLWLFGGIPKYIFQSGLLVTHDDLEAALADKHAANRIRNAALDREMNGNVHMLMHMVVSEDGQYRYAKATMASKQITERLFDNYPEQMLFILQEQLRRDDRRMRFE</sequence>
<gene>
    <name evidence="1" type="ORF">CcCBS67573_g07447</name>
</gene>
<dbReference type="EMBL" id="QEAP01000389">
    <property type="protein sequence ID" value="TPX67616.1"/>
    <property type="molecule type" value="Genomic_DNA"/>
</dbReference>
<proteinExistence type="predicted"/>
<name>A0A507EWM4_9FUNG</name>
<evidence type="ECO:0000313" key="1">
    <source>
        <dbReference type="EMBL" id="TPX67616.1"/>
    </source>
</evidence>